<evidence type="ECO:0000313" key="3">
    <source>
        <dbReference type="Proteomes" id="UP001497522"/>
    </source>
</evidence>
<evidence type="ECO:0000313" key="2">
    <source>
        <dbReference type="EMBL" id="CAK9863295.1"/>
    </source>
</evidence>
<dbReference type="EMBL" id="OZ023714">
    <property type="protein sequence ID" value="CAK9863295.1"/>
    <property type="molecule type" value="Genomic_DNA"/>
</dbReference>
<feature type="transmembrane region" description="Helical" evidence="1">
    <location>
        <begin position="21"/>
        <end position="42"/>
    </location>
</feature>
<evidence type="ECO:0000256" key="1">
    <source>
        <dbReference type="SAM" id="Phobius"/>
    </source>
</evidence>
<gene>
    <name evidence="2" type="ORF">CSSPJE1EN2_LOCUS6290</name>
</gene>
<accession>A0ABP1ALM3</accession>
<name>A0ABP1ALM3_9BRYO</name>
<organism evidence="2 3">
    <name type="scientific">Sphagnum jensenii</name>
    <dbReference type="NCBI Taxonomy" id="128206"/>
    <lineage>
        <taxon>Eukaryota</taxon>
        <taxon>Viridiplantae</taxon>
        <taxon>Streptophyta</taxon>
        <taxon>Embryophyta</taxon>
        <taxon>Bryophyta</taxon>
        <taxon>Sphagnophytina</taxon>
        <taxon>Sphagnopsida</taxon>
        <taxon>Sphagnales</taxon>
        <taxon>Sphagnaceae</taxon>
        <taxon>Sphagnum</taxon>
    </lineage>
</organism>
<keyword evidence="1" id="KW-1133">Transmembrane helix</keyword>
<proteinExistence type="predicted"/>
<evidence type="ECO:0008006" key="4">
    <source>
        <dbReference type="Google" id="ProtNLM"/>
    </source>
</evidence>
<keyword evidence="3" id="KW-1185">Reference proteome</keyword>
<reference evidence="2" key="1">
    <citation type="submission" date="2024-03" db="EMBL/GenBank/DDBJ databases">
        <authorList>
            <consortium name="ELIXIR-Norway"/>
            <consortium name="Elixir Norway"/>
        </authorList>
    </citation>
    <scope>NUCLEOTIDE SEQUENCE</scope>
</reference>
<keyword evidence="1" id="KW-0812">Transmembrane</keyword>
<keyword evidence="1" id="KW-0472">Membrane</keyword>
<dbReference type="Proteomes" id="UP001497522">
    <property type="component" value="Chromosome 13"/>
</dbReference>
<sequence length="179" mass="20292">MFGHRWSDRHRRVQKTLHRGACLFLVQQIVVLLLLLRLLSWLPPNATAFKKAERRKILLPETTIWLTGFKKRESRRRRRRREGDESAGSPRIFLLGLASGTEIITILDSQSLCSFSFGHHLELLVSALLGSFLGNQALELPCRSRFSSPTIFLNTIAQIQTSCPLLFRGPCLLPGSICV</sequence>
<protein>
    <recommendedName>
        <fullName evidence="4">Cytochrome c biogenesis B</fullName>
    </recommendedName>
</protein>